<dbReference type="Proteomes" id="UP001177021">
    <property type="component" value="Unassembled WGS sequence"/>
</dbReference>
<organism evidence="1 2">
    <name type="scientific">Trifolium pratense</name>
    <name type="common">Red clover</name>
    <dbReference type="NCBI Taxonomy" id="57577"/>
    <lineage>
        <taxon>Eukaryota</taxon>
        <taxon>Viridiplantae</taxon>
        <taxon>Streptophyta</taxon>
        <taxon>Embryophyta</taxon>
        <taxon>Tracheophyta</taxon>
        <taxon>Spermatophyta</taxon>
        <taxon>Magnoliopsida</taxon>
        <taxon>eudicotyledons</taxon>
        <taxon>Gunneridae</taxon>
        <taxon>Pentapetalae</taxon>
        <taxon>rosids</taxon>
        <taxon>fabids</taxon>
        <taxon>Fabales</taxon>
        <taxon>Fabaceae</taxon>
        <taxon>Papilionoideae</taxon>
        <taxon>50 kb inversion clade</taxon>
        <taxon>NPAAA clade</taxon>
        <taxon>Hologalegina</taxon>
        <taxon>IRL clade</taxon>
        <taxon>Trifolieae</taxon>
        <taxon>Trifolium</taxon>
    </lineage>
</organism>
<evidence type="ECO:0000313" key="1">
    <source>
        <dbReference type="EMBL" id="CAJ2637812.1"/>
    </source>
</evidence>
<comment type="caution">
    <text evidence="1">The sequence shown here is derived from an EMBL/GenBank/DDBJ whole genome shotgun (WGS) entry which is preliminary data.</text>
</comment>
<proteinExistence type="predicted"/>
<accession>A0ACB0J1W3</accession>
<gene>
    <name evidence="1" type="ORF">MILVUS5_LOCUS8117</name>
</gene>
<sequence>MRVRKDDVIALGKTALTKNSSTKFITSDFTIDQHVFKKLKLNPSGPGLLFPSELQIISLTSSSVKGSVKIALFAAEIESKLIPFKKGLLSHSSEKQFAK</sequence>
<protein>
    <submittedName>
        <fullName evidence="1">Uncharacterized protein</fullName>
    </submittedName>
</protein>
<name>A0ACB0J1W3_TRIPR</name>
<keyword evidence="2" id="KW-1185">Reference proteome</keyword>
<reference evidence="1" key="1">
    <citation type="submission" date="2023-10" db="EMBL/GenBank/DDBJ databases">
        <authorList>
            <person name="Rodriguez Cubillos JULIANA M."/>
            <person name="De Vega J."/>
        </authorList>
    </citation>
    <scope>NUCLEOTIDE SEQUENCE</scope>
</reference>
<evidence type="ECO:0000313" key="2">
    <source>
        <dbReference type="Proteomes" id="UP001177021"/>
    </source>
</evidence>
<dbReference type="EMBL" id="CASHSV030000013">
    <property type="protein sequence ID" value="CAJ2637812.1"/>
    <property type="molecule type" value="Genomic_DNA"/>
</dbReference>